<evidence type="ECO:0000313" key="3">
    <source>
        <dbReference type="Proteomes" id="UP001154015"/>
    </source>
</evidence>
<dbReference type="Proteomes" id="UP001154015">
    <property type="component" value="Unassembled WGS sequence"/>
</dbReference>
<protein>
    <submittedName>
        <fullName evidence="2">Uncharacterized protein</fullName>
    </submittedName>
</protein>
<evidence type="ECO:0000313" key="2">
    <source>
        <dbReference type="EMBL" id="CAH9419363.1"/>
    </source>
</evidence>
<organism evidence="2 3">
    <name type="scientific">Streptomyces globisporus</name>
    <dbReference type="NCBI Taxonomy" id="1908"/>
    <lineage>
        <taxon>Bacteria</taxon>
        <taxon>Bacillati</taxon>
        <taxon>Actinomycetota</taxon>
        <taxon>Actinomycetes</taxon>
        <taxon>Kitasatosporales</taxon>
        <taxon>Streptomycetaceae</taxon>
        <taxon>Streptomyces</taxon>
    </lineage>
</organism>
<name>A0ABN8VAJ3_STRGL</name>
<dbReference type="EMBL" id="CAKXYP010000024">
    <property type="protein sequence ID" value="CAH9419363.1"/>
    <property type="molecule type" value="Genomic_DNA"/>
</dbReference>
<reference evidence="2" key="1">
    <citation type="submission" date="2022-03" db="EMBL/GenBank/DDBJ databases">
        <authorList>
            <person name="Leyn A S."/>
        </authorList>
    </citation>
    <scope>NUCLEOTIDE SEQUENCE</scope>
    <source>
        <strain evidence="2">Streptomyces globisporus 4-3</strain>
    </source>
</reference>
<feature type="compositionally biased region" description="Basic and acidic residues" evidence="1">
    <location>
        <begin position="1"/>
        <end position="19"/>
    </location>
</feature>
<feature type="region of interest" description="Disordered" evidence="1">
    <location>
        <begin position="1"/>
        <end position="44"/>
    </location>
</feature>
<gene>
    <name evidence="2" type="ORF">SGL43_06418</name>
</gene>
<comment type="caution">
    <text evidence="2">The sequence shown here is derived from an EMBL/GenBank/DDBJ whole genome shotgun (WGS) entry which is preliminary data.</text>
</comment>
<sequence>MTHRTAPELREDVRADGPRRAAPGTFPAASLTAKDAGQPAGRTR</sequence>
<proteinExistence type="predicted"/>
<keyword evidence="3" id="KW-1185">Reference proteome</keyword>
<accession>A0ABN8VAJ3</accession>
<evidence type="ECO:0000256" key="1">
    <source>
        <dbReference type="SAM" id="MobiDB-lite"/>
    </source>
</evidence>